<feature type="non-terminal residue" evidence="1">
    <location>
        <position position="1"/>
    </location>
</feature>
<dbReference type="AlphaFoldDB" id="A0A382FZ26"/>
<name>A0A382FZ26_9ZZZZ</name>
<evidence type="ECO:0000313" key="1">
    <source>
        <dbReference type="EMBL" id="SVB67191.1"/>
    </source>
</evidence>
<organism evidence="1">
    <name type="scientific">marine metagenome</name>
    <dbReference type="NCBI Taxonomy" id="408172"/>
    <lineage>
        <taxon>unclassified sequences</taxon>
        <taxon>metagenomes</taxon>
        <taxon>ecological metagenomes</taxon>
    </lineage>
</organism>
<proteinExistence type="predicted"/>
<reference evidence="1" key="1">
    <citation type="submission" date="2018-05" db="EMBL/GenBank/DDBJ databases">
        <authorList>
            <person name="Lanie J.A."/>
            <person name="Ng W.-L."/>
            <person name="Kazmierczak K.M."/>
            <person name="Andrzejewski T.M."/>
            <person name="Davidsen T.M."/>
            <person name="Wayne K.J."/>
            <person name="Tettelin H."/>
            <person name="Glass J.I."/>
            <person name="Rusch D."/>
            <person name="Podicherti R."/>
            <person name="Tsui H.-C.T."/>
            <person name="Winkler M.E."/>
        </authorList>
    </citation>
    <scope>NUCLEOTIDE SEQUENCE</scope>
</reference>
<protein>
    <submittedName>
        <fullName evidence="1">Uncharacterized protein</fullName>
    </submittedName>
</protein>
<gene>
    <name evidence="1" type="ORF">METZ01_LOCUS220045</name>
</gene>
<sequence length="40" mass="4861">ELSPWAFYYKYKNKNQKDDRFDGYLRISVIISAWTLCRGN</sequence>
<dbReference type="EMBL" id="UINC01052170">
    <property type="protein sequence ID" value="SVB67191.1"/>
    <property type="molecule type" value="Genomic_DNA"/>
</dbReference>
<accession>A0A382FZ26</accession>